<reference evidence="1" key="1">
    <citation type="submission" date="2023-05" db="EMBL/GenBank/DDBJ databases">
        <title>Anaerotaeda fermentans gen. nov., sp. nov., a novel anaerobic planctomycete of the new family within the order Sedimentisphaerales isolated from Taman Peninsula, Russia.</title>
        <authorList>
            <person name="Khomyakova M.A."/>
            <person name="Merkel A.Y."/>
            <person name="Slobodkin A.I."/>
        </authorList>
    </citation>
    <scope>NUCLEOTIDE SEQUENCE</scope>
    <source>
        <strain evidence="1">M17dextr</strain>
    </source>
</reference>
<organism evidence="1 2">
    <name type="scientific">Anaerobaca lacustris</name>
    <dbReference type="NCBI Taxonomy" id="3044600"/>
    <lineage>
        <taxon>Bacteria</taxon>
        <taxon>Pseudomonadati</taxon>
        <taxon>Planctomycetota</taxon>
        <taxon>Phycisphaerae</taxon>
        <taxon>Sedimentisphaerales</taxon>
        <taxon>Anaerobacaceae</taxon>
        <taxon>Anaerobaca</taxon>
    </lineage>
</organism>
<evidence type="ECO:0000313" key="2">
    <source>
        <dbReference type="Proteomes" id="UP001431776"/>
    </source>
</evidence>
<dbReference type="RefSeq" id="WP_349245648.1">
    <property type="nucleotide sequence ID" value="NZ_JASCXX010000018.1"/>
</dbReference>
<dbReference type="InterPro" id="IPR011042">
    <property type="entry name" value="6-blade_b-propeller_TolB-like"/>
</dbReference>
<dbReference type="SUPFAM" id="SSF82171">
    <property type="entry name" value="DPP6 N-terminal domain-like"/>
    <property type="match status" value="1"/>
</dbReference>
<dbReference type="Proteomes" id="UP001431776">
    <property type="component" value="Unassembled WGS sequence"/>
</dbReference>
<protein>
    <recommendedName>
        <fullName evidence="3">Cytochrome C biosynthesis protein</fullName>
    </recommendedName>
</protein>
<dbReference type="InterPro" id="IPR011659">
    <property type="entry name" value="WD40"/>
</dbReference>
<dbReference type="AlphaFoldDB" id="A0AAW6U4V6"/>
<proteinExistence type="predicted"/>
<evidence type="ECO:0008006" key="3">
    <source>
        <dbReference type="Google" id="ProtNLM"/>
    </source>
</evidence>
<dbReference type="Gene3D" id="2.120.10.30">
    <property type="entry name" value="TolB, C-terminal domain"/>
    <property type="match status" value="1"/>
</dbReference>
<dbReference type="Pfam" id="PF07676">
    <property type="entry name" value="PD40"/>
    <property type="match status" value="3"/>
</dbReference>
<comment type="caution">
    <text evidence="1">The sequence shown here is derived from an EMBL/GenBank/DDBJ whole genome shotgun (WGS) entry which is preliminary data.</text>
</comment>
<evidence type="ECO:0000313" key="1">
    <source>
        <dbReference type="EMBL" id="MDI6450238.1"/>
    </source>
</evidence>
<accession>A0AAW6U4V6</accession>
<gene>
    <name evidence="1" type="ORF">QJ522_14355</name>
</gene>
<sequence length="527" mass="59394">MKRCVLPATMIATVLMLGFMAYALHGYAADRPDSIETIPYAGRPARIHPDYSGVVAPPNIAPLNFLVQEDGRSYFVRITAERGEAIEIASRTGKVLIPERPWRRLLEANAGKSVQVEICVQADDGTWTRFEPIVNRIAAEPIDDVLVYRKLHPGAGAWGRIGIYQRDLRGFRESLVLDNRYFSNGCVNCHTFCNNRTDTMLLSTRSSEYGSSALLIQDGDVRKVGTKFTYTTWHPSGKVAAYSVNAVSQFFHSSGHEVRDVVDLDSHLAYYVVEAGVTRTAPDIAQKGRLETYPAWSPDGRYLYFCSAPLTWSQRNVIPKDYDRIKYDLMRIAYDVERDEWGPLETVLTAEETGRSILLPRISPDGRWLVFCMCDYGCFPVYRADSDLYVIDLEAAAQTGRYEYRPLAPANSDQSESWHSWSSNSRWLAFSSKRGSAPFTRTYLTYVDAEGNAHKPVLLPQKDPMFYDSCLRTYSVPELVTEPIRTTKETLARAIRSSKSISIIPPITMATPQAGTTPPQPWMTERE</sequence>
<name>A0AAW6U4V6_9BACT</name>
<dbReference type="EMBL" id="JASCXX010000018">
    <property type="protein sequence ID" value="MDI6450238.1"/>
    <property type="molecule type" value="Genomic_DNA"/>
</dbReference>
<keyword evidence="2" id="KW-1185">Reference proteome</keyword>